<protein>
    <recommendedName>
        <fullName evidence="10">Mitochondrial import receptor subunit TOM40</fullName>
    </recommendedName>
</protein>
<dbReference type="GeneID" id="14885159"/>
<gene>
    <name evidence="8" type="ORF">EIN_327300</name>
</gene>
<evidence type="ECO:0000313" key="8">
    <source>
        <dbReference type="EMBL" id="ELP86083.1"/>
    </source>
</evidence>
<reference evidence="8 9" key="1">
    <citation type="submission" date="2012-10" db="EMBL/GenBank/DDBJ databases">
        <authorList>
            <person name="Zafar N."/>
            <person name="Inman J."/>
            <person name="Hall N."/>
            <person name="Lorenzi H."/>
            <person name="Caler E."/>
        </authorList>
    </citation>
    <scope>NUCLEOTIDE SEQUENCE [LARGE SCALE GENOMIC DNA]</scope>
    <source>
        <strain evidence="8 9">IP1</strain>
    </source>
</reference>
<keyword evidence="9" id="KW-1185">Reference proteome</keyword>
<dbReference type="GO" id="GO:0008320">
    <property type="term" value="F:protein transmembrane transporter activity"/>
    <property type="evidence" value="ECO:0007669"/>
    <property type="project" value="InterPro"/>
</dbReference>
<dbReference type="Pfam" id="PF01459">
    <property type="entry name" value="Porin_3"/>
    <property type="match status" value="1"/>
</dbReference>
<dbReference type="GO" id="GO:0030150">
    <property type="term" value="P:protein import into mitochondrial matrix"/>
    <property type="evidence" value="ECO:0007669"/>
    <property type="project" value="InterPro"/>
</dbReference>
<dbReference type="InterPro" id="IPR027246">
    <property type="entry name" value="Porin_Euk/Tom40"/>
</dbReference>
<evidence type="ECO:0000256" key="7">
    <source>
        <dbReference type="ARBA" id="ARBA00023136"/>
    </source>
</evidence>
<keyword evidence="7" id="KW-0472">Membrane</keyword>
<keyword evidence="6" id="KW-1000">Mitochondrion outer membrane</keyword>
<dbReference type="EMBL" id="KB207015">
    <property type="protein sequence ID" value="ELP86083.1"/>
    <property type="molecule type" value="Genomic_DNA"/>
</dbReference>
<sequence length="282" mass="31232">MEALFDPHYTCEPYEAVGALTDSLQPDCFSGMKVEYTTQHSENLVTGHYLTIDPPAPKQKVNRIHSILYAGTWGNLIARIDNELHGSVLSTVNTPNKQINASLRAARNEDGNQAGLDIKATGFGRCVGFRYEKGGMYVTNLMQKINEKFSIGAECCLVPHKRLRTQSYGALCMINPQLISSFIYSELNTTFLSSVKYSPSQSVTFGGQFVFQQKPNKSMFGALFFEKVTQMALLKTSMNTTGTFSSSFQTSIKEIAGNLLLCVQANPFIGSYTYGLSLQLFR</sequence>
<evidence type="ECO:0008006" key="10">
    <source>
        <dbReference type="Google" id="ProtNLM"/>
    </source>
</evidence>
<evidence type="ECO:0000256" key="6">
    <source>
        <dbReference type="ARBA" id="ARBA00022787"/>
    </source>
</evidence>
<evidence type="ECO:0000256" key="2">
    <source>
        <dbReference type="ARBA" id="ARBA00004294"/>
    </source>
</evidence>
<dbReference type="PANTHER" id="PTHR10802">
    <property type="entry name" value="MITOCHONDRIAL IMPORT RECEPTOR SUBUNIT TOM40"/>
    <property type="match status" value="1"/>
</dbReference>
<keyword evidence="4" id="KW-1134">Transmembrane beta strand</keyword>
<dbReference type="KEGG" id="eiv:EIN_327300"/>
<dbReference type="RefSeq" id="XP_004185429.1">
    <property type="nucleotide sequence ID" value="XM_004185381.1"/>
</dbReference>
<organism evidence="8 9">
    <name type="scientific">Entamoeba invadens IP1</name>
    <dbReference type="NCBI Taxonomy" id="370355"/>
    <lineage>
        <taxon>Eukaryota</taxon>
        <taxon>Amoebozoa</taxon>
        <taxon>Evosea</taxon>
        <taxon>Archamoebae</taxon>
        <taxon>Mastigamoebida</taxon>
        <taxon>Entamoebidae</taxon>
        <taxon>Entamoeba</taxon>
    </lineage>
</organism>
<evidence type="ECO:0000313" key="9">
    <source>
        <dbReference type="Proteomes" id="UP000014680"/>
    </source>
</evidence>
<name>A0A0A1U0K1_ENTIV</name>
<dbReference type="InterPro" id="IPR037930">
    <property type="entry name" value="Tom40"/>
</dbReference>
<evidence type="ECO:0000256" key="3">
    <source>
        <dbReference type="ARBA" id="ARBA00022448"/>
    </source>
</evidence>
<proteinExistence type="predicted"/>
<evidence type="ECO:0000256" key="1">
    <source>
        <dbReference type="ARBA" id="ARBA00004141"/>
    </source>
</evidence>
<evidence type="ECO:0000256" key="5">
    <source>
        <dbReference type="ARBA" id="ARBA00022692"/>
    </source>
</evidence>
<keyword evidence="6" id="KW-0496">Mitochondrion</keyword>
<accession>A0A0A1U0K1</accession>
<dbReference type="VEuPathDB" id="AmoebaDB:EIN_327300"/>
<dbReference type="AlphaFoldDB" id="A0A0A1U0K1"/>
<dbReference type="Proteomes" id="UP000014680">
    <property type="component" value="Unassembled WGS sequence"/>
</dbReference>
<comment type="subcellular location">
    <subcellularLocation>
        <location evidence="1">Membrane</location>
        <topology evidence="1">Multi-pass membrane protein</topology>
    </subcellularLocation>
    <subcellularLocation>
        <location evidence="2">Mitochondrion outer membrane</location>
    </subcellularLocation>
</comment>
<keyword evidence="5" id="KW-0812">Transmembrane</keyword>
<keyword evidence="3" id="KW-0813">Transport</keyword>
<dbReference type="GO" id="GO:0005741">
    <property type="term" value="C:mitochondrial outer membrane"/>
    <property type="evidence" value="ECO:0007669"/>
    <property type="project" value="UniProtKB-SubCell"/>
</dbReference>
<dbReference type="OrthoDB" id="24820at2759"/>
<dbReference type="OMA" id="WGISIQI"/>
<evidence type="ECO:0000256" key="4">
    <source>
        <dbReference type="ARBA" id="ARBA00022452"/>
    </source>
</evidence>